<name>A0A562UU68_9SPHN</name>
<dbReference type="PRINTS" id="PR00118">
    <property type="entry name" value="BLACTAMASEA"/>
</dbReference>
<dbReference type="EC" id="3.5.2.6" evidence="3"/>
<protein>
    <recommendedName>
        <fullName evidence="3">beta-lactamase</fullName>
        <ecNumber evidence="3">3.5.2.6</ecNumber>
    </recommendedName>
</protein>
<dbReference type="SUPFAM" id="SSF56601">
    <property type="entry name" value="beta-lactamase/transpeptidase-like"/>
    <property type="match status" value="1"/>
</dbReference>
<evidence type="ECO:0000256" key="1">
    <source>
        <dbReference type="ARBA" id="ARBA00001526"/>
    </source>
</evidence>
<dbReference type="OrthoDB" id="9784149at2"/>
<dbReference type="STRING" id="476157.GCA_001663155_02563"/>
<dbReference type="InterPro" id="IPR000871">
    <property type="entry name" value="Beta-lactam_class-A"/>
</dbReference>
<dbReference type="GO" id="GO:0030655">
    <property type="term" value="P:beta-lactam antibiotic catabolic process"/>
    <property type="evidence" value="ECO:0007669"/>
    <property type="project" value="InterPro"/>
</dbReference>
<dbReference type="Proteomes" id="UP000320547">
    <property type="component" value="Unassembled WGS sequence"/>
</dbReference>
<evidence type="ECO:0000256" key="2">
    <source>
        <dbReference type="ARBA" id="ARBA00009009"/>
    </source>
</evidence>
<gene>
    <name evidence="5" type="ORF">JN10_0790</name>
</gene>
<dbReference type="InterPro" id="IPR045155">
    <property type="entry name" value="Beta-lactam_cat"/>
</dbReference>
<dbReference type="GO" id="GO:0008800">
    <property type="term" value="F:beta-lactamase activity"/>
    <property type="evidence" value="ECO:0007669"/>
    <property type="project" value="UniProtKB-EC"/>
</dbReference>
<accession>A0A562UU68</accession>
<proteinExistence type="inferred from homology"/>
<comment type="catalytic activity">
    <reaction evidence="1">
        <text>a beta-lactam + H2O = a substituted beta-amino acid</text>
        <dbReference type="Rhea" id="RHEA:20401"/>
        <dbReference type="ChEBI" id="CHEBI:15377"/>
        <dbReference type="ChEBI" id="CHEBI:35627"/>
        <dbReference type="ChEBI" id="CHEBI:140347"/>
        <dbReference type="EC" id="3.5.2.6"/>
    </reaction>
</comment>
<sequence>MSWHRRTILAGIGSACAAACVPIDPSRRGRLAAKLNIIEAASGGTLGVAFLNTATGAIMGHNLGTRFGHCSSFKLSLAALTLWRDQQSIDDADRLVRWSEDELVAYSPFTAPRTEQGATLSALAEATQKTSDNSAANVLLREFGGPEALTRFWRLIGDTGSRLDRIEPALNHVPKGELRDTTTPAAMVRTVAALCFGEVLKDANRQTLRQWVVDTKTGARRVRAGLPEGWTAGDKTGTSFWPGMASLYVDIGFATPPARAPLTFATYYRAPNIQTGIDPRSEQVLAQVGEVLAEYATL</sequence>
<evidence type="ECO:0000256" key="3">
    <source>
        <dbReference type="ARBA" id="ARBA00012865"/>
    </source>
</evidence>
<evidence type="ECO:0000259" key="4">
    <source>
        <dbReference type="Pfam" id="PF13354"/>
    </source>
</evidence>
<keyword evidence="6" id="KW-1185">Reference proteome</keyword>
<evidence type="ECO:0000313" key="6">
    <source>
        <dbReference type="Proteomes" id="UP000320547"/>
    </source>
</evidence>
<dbReference type="Gene3D" id="3.40.710.10">
    <property type="entry name" value="DD-peptidase/beta-lactamase superfamily"/>
    <property type="match status" value="1"/>
</dbReference>
<dbReference type="PANTHER" id="PTHR35333">
    <property type="entry name" value="BETA-LACTAMASE"/>
    <property type="match status" value="1"/>
</dbReference>
<dbReference type="AlphaFoldDB" id="A0A562UU68"/>
<dbReference type="RefSeq" id="WP_067601956.1">
    <property type="nucleotide sequence ID" value="NZ_CP015963.1"/>
</dbReference>
<dbReference type="Pfam" id="PF13354">
    <property type="entry name" value="Beta-lactamase2"/>
    <property type="match status" value="1"/>
</dbReference>
<dbReference type="GO" id="GO:0046677">
    <property type="term" value="P:response to antibiotic"/>
    <property type="evidence" value="ECO:0007669"/>
    <property type="project" value="InterPro"/>
</dbReference>
<dbReference type="InterPro" id="IPR012338">
    <property type="entry name" value="Beta-lactam/transpept-like"/>
</dbReference>
<dbReference type="PANTHER" id="PTHR35333:SF3">
    <property type="entry name" value="BETA-LACTAMASE-TYPE TRANSPEPTIDASE FOLD CONTAINING PROTEIN"/>
    <property type="match status" value="1"/>
</dbReference>
<dbReference type="EMBL" id="VLLK01000001">
    <property type="protein sequence ID" value="TWJ09166.1"/>
    <property type="molecule type" value="Genomic_DNA"/>
</dbReference>
<feature type="domain" description="Beta-lactamase class A catalytic" evidence="4">
    <location>
        <begin position="47"/>
        <end position="266"/>
    </location>
</feature>
<comment type="similarity">
    <text evidence="2">Belongs to the class-A beta-lactamase family.</text>
</comment>
<comment type="caution">
    <text evidence="5">The sequence shown here is derived from an EMBL/GenBank/DDBJ whole genome shotgun (WGS) entry which is preliminary data.</text>
</comment>
<organism evidence="5 6">
    <name type="scientific">Altererythrobacter ishigakiensis</name>
    <dbReference type="NCBI Taxonomy" id="476157"/>
    <lineage>
        <taxon>Bacteria</taxon>
        <taxon>Pseudomonadati</taxon>
        <taxon>Pseudomonadota</taxon>
        <taxon>Alphaproteobacteria</taxon>
        <taxon>Sphingomonadales</taxon>
        <taxon>Erythrobacteraceae</taxon>
        <taxon>Altererythrobacter</taxon>
    </lineage>
</organism>
<evidence type="ECO:0000313" key="5">
    <source>
        <dbReference type="EMBL" id="TWJ09166.1"/>
    </source>
</evidence>
<reference evidence="5 6" key="1">
    <citation type="submission" date="2019-07" db="EMBL/GenBank/DDBJ databases">
        <title>Genomic Encyclopedia of Archaeal and Bacterial Type Strains, Phase II (KMG-II): from individual species to whole genera.</title>
        <authorList>
            <person name="Goeker M."/>
        </authorList>
    </citation>
    <scope>NUCLEOTIDE SEQUENCE [LARGE SCALE GENOMIC DNA]</scope>
    <source>
        <strain evidence="5 6">ATCC BAA-2084</strain>
    </source>
</reference>
<dbReference type="NCBIfam" id="NF033103">
    <property type="entry name" value="bla_class_A"/>
    <property type="match status" value="1"/>
</dbReference>